<evidence type="ECO:0000313" key="1">
    <source>
        <dbReference type="EMBL" id="AEA42053.1"/>
    </source>
</evidence>
<gene>
    <name evidence="1" type="ordered locus">Fluta_0043</name>
</gene>
<evidence type="ECO:0000313" key="2">
    <source>
        <dbReference type="Proteomes" id="UP000007463"/>
    </source>
</evidence>
<keyword evidence="2" id="KW-1185">Reference proteome</keyword>
<dbReference type="STRING" id="755732.Fluta_0043"/>
<protein>
    <submittedName>
        <fullName evidence="1">Uncharacterized protein</fullName>
    </submittedName>
</protein>
<dbReference type="KEGG" id="fte:Fluta_0043"/>
<dbReference type="Proteomes" id="UP000007463">
    <property type="component" value="Chromosome"/>
</dbReference>
<dbReference type="AlphaFoldDB" id="F2IAB8"/>
<reference evidence="1 2" key="1">
    <citation type="journal article" date="2011" name="Stand. Genomic Sci.">
        <title>Complete genome sequence of the gliding freshwater bacterium Fluviicola taffensis type strain (RW262).</title>
        <authorList>
            <person name="Woyke T."/>
            <person name="Chertkov O."/>
            <person name="Lapidus A."/>
            <person name="Nolan M."/>
            <person name="Lucas S."/>
            <person name="Del Rio T.G."/>
            <person name="Tice H."/>
            <person name="Cheng J.F."/>
            <person name="Tapia R."/>
            <person name="Han C."/>
            <person name="Goodwin L."/>
            <person name="Pitluck S."/>
            <person name="Liolios K."/>
            <person name="Pagani I."/>
            <person name="Ivanova N."/>
            <person name="Huntemann M."/>
            <person name="Mavromatis K."/>
            <person name="Mikhailova N."/>
            <person name="Pati A."/>
            <person name="Chen A."/>
            <person name="Palaniappan K."/>
            <person name="Land M."/>
            <person name="Hauser L."/>
            <person name="Brambilla E.M."/>
            <person name="Rohde M."/>
            <person name="Mwirichia R."/>
            <person name="Sikorski J."/>
            <person name="Tindall B.J."/>
            <person name="Goker M."/>
            <person name="Bristow J."/>
            <person name="Eisen J.A."/>
            <person name="Markowitz V."/>
            <person name="Hugenholtz P."/>
            <person name="Klenk H.P."/>
            <person name="Kyrpides N.C."/>
        </authorList>
    </citation>
    <scope>NUCLEOTIDE SEQUENCE [LARGE SCALE GENOMIC DNA]</scope>
    <source>
        <strain evidence="2">DSM 16823 / RW262 / RW262</strain>
    </source>
</reference>
<proteinExistence type="predicted"/>
<sequence length="108" mass="12733">MVTNQFPFKVLFCFEDEFKLITEIKRTDIQSEDKSLVYKWLHIDKSSGQIWQLTFQSMDQLEGKQIRDFAEGNLTWNASSVNFNDEAMTRIETELTTDWLKLIADFLA</sequence>
<dbReference type="EMBL" id="CP002542">
    <property type="protein sequence ID" value="AEA42053.1"/>
    <property type="molecule type" value="Genomic_DNA"/>
</dbReference>
<name>F2IAB8_FLUTR</name>
<reference evidence="2" key="2">
    <citation type="submission" date="2011-02" db="EMBL/GenBank/DDBJ databases">
        <title>The complete genome of Fluviicola taffensis DSM 16823.</title>
        <authorList>
            <consortium name="US DOE Joint Genome Institute (JGI-PGF)"/>
            <person name="Lucas S."/>
            <person name="Copeland A."/>
            <person name="Lapidus A."/>
            <person name="Bruce D."/>
            <person name="Goodwin L."/>
            <person name="Pitluck S."/>
            <person name="Kyrpides N."/>
            <person name="Mavromatis K."/>
            <person name="Ivanova N."/>
            <person name="Mikhailova N."/>
            <person name="Pagani I."/>
            <person name="Chertkov O."/>
            <person name="Detter J.C."/>
            <person name="Han C."/>
            <person name="Tapia R."/>
            <person name="Land M."/>
            <person name="Hauser L."/>
            <person name="Markowitz V."/>
            <person name="Cheng J.-F."/>
            <person name="Hugenholtz P."/>
            <person name="Woyke T."/>
            <person name="Wu D."/>
            <person name="Tindall B."/>
            <person name="Pomrenke H.G."/>
            <person name="Brambilla E."/>
            <person name="Klenk H.-P."/>
            <person name="Eisen J.A."/>
        </authorList>
    </citation>
    <scope>NUCLEOTIDE SEQUENCE [LARGE SCALE GENOMIC DNA]</scope>
    <source>
        <strain evidence="2">DSM 16823 / RW262 / RW262</strain>
    </source>
</reference>
<organism evidence="1 2">
    <name type="scientific">Fluviicola taffensis (strain DSM 16823 / NCIMB 13979 / RW262)</name>
    <dbReference type="NCBI Taxonomy" id="755732"/>
    <lineage>
        <taxon>Bacteria</taxon>
        <taxon>Pseudomonadati</taxon>
        <taxon>Bacteroidota</taxon>
        <taxon>Flavobacteriia</taxon>
        <taxon>Flavobacteriales</taxon>
        <taxon>Crocinitomicaceae</taxon>
        <taxon>Fluviicola</taxon>
    </lineage>
</organism>
<accession>F2IAB8</accession>
<dbReference type="eggNOG" id="ENOG5033IWS">
    <property type="taxonomic scope" value="Bacteria"/>
</dbReference>
<dbReference type="RefSeq" id="WP_013684827.1">
    <property type="nucleotide sequence ID" value="NC_015321.1"/>
</dbReference>
<dbReference type="OrthoDB" id="997000at2"/>
<dbReference type="HOGENOM" id="CLU_2193112_0_0_10"/>